<dbReference type="Gene3D" id="3.40.50.720">
    <property type="entry name" value="NAD(P)-binding Rossmann-like Domain"/>
    <property type="match status" value="1"/>
</dbReference>
<gene>
    <name evidence="4" type="ORF">UCDDS831_g00903</name>
</gene>
<reference evidence="4 5" key="2">
    <citation type="submission" date="2015-05" db="EMBL/GenBank/DDBJ databases">
        <title>Distinctive expansion of gene families associated with plant cell wall degradation and secondary metabolism in the genomes of grapevine trunk pathogens.</title>
        <authorList>
            <person name="Lawrence D.P."/>
            <person name="Travadon R."/>
            <person name="Rolshausen P.E."/>
            <person name="Baumgartner K."/>
        </authorList>
    </citation>
    <scope>NUCLEOTIDE SEQUENCE [LARGE SCALE GENOMIC DNA]</scope>
    <source>
        <strain evidence="4">DS831</strain>
    </source>
</reference>
<dbReference type="InterPro" id="IPR001509">
    <property type="entry name" value="Epimerase_deHydtase"/>
</dbReference>
<protein>
    <submittedName>
        <fullName evidence="4">Putative aldehyde reductase ii</fullName>
    </submittedName>
</protein>
<dbReference type="PANTHER" id="PTHR10366">
    <property type="entry name" value="NAD DEPENDENT EPIMERASE/DEHYDRATASE"/>
    <property type="match status" value="1"/>
</dbReference>
<dbReference type="InterPro" id="IPR036291">
    <property type="entry name" value="NAD(P)-bd_dom_sf"/>
</dbReference>
<dbReference type="Pfam" id="PF01370">
    <property type="entry name" value="Epimerase"/>
    <property type="match status" value="1"/>
</dbReference>
<evidence type="ECO:0000313" key="4">
    <source>
        <dbReference type="EMBL" id="KKY27158.1"/>
    </source>
</evidence>
<dbReference type="InterPro" id="IPR050425">
    <property type="entry name" value="NAD(P)_dehydrat-like"/>
</dbReference>
<evidence type="ECO:0000256" key="2">
    <source>
        <dbReference type="ARBA" id="ARBA00023445"/>
    </source>
</evidence>
<dbReference type="AlphaFoldDB" id="A0A0G2GV76"/>
<keyword evidence="1" id="KW-0560">Oxidoreductase</keyword>
<feature type="domain" description="NAD-dependent epimerase/dehydratase" evidence="3">
    <location>
        <begin position="13"/>
        <end position="263"/>
    </location>
</feature>
<comment type="caution">
    <text evidence="4">The sequence shown here is derived from an EMBL/GenBank/DDBJ whole genome shotgun (WGS) entry which is preliminary data.</text>
</comment>
<dbReference type="Proteomes" id="UP000034182">
    <property type="component" value="Unassembled WGS sequence"/>
</dbReference>
<evidence type="ECO:0000259" key="3">
    <source>
        <dbReference type="Pfam" id="PF01370"/>
    </source>
</evidence>
<evidence type="ECO:0000256" key="1">
    <source>
        <dbReference type="ARBA" id="ARBA00023002"/>
    </source>
</evidence>
<sequence>MDSKTALSPGDLVLVTGANGYLASHVANELLSAGYRVRGTVRDVGKNRWLQDHFDSAYGHNKFELFEVPDMVAVNAFHSAANGVAAIAHVASVMSNEADPNKVIPPVVAGVTNALEAAASHPSVKSFVYTSSSAAATSPGPGAAGHDVHEDSWNEGAIERAWSPGADHIVVYYASKAQAEQALWKWVGEWHPRFRVNAVLPNANFGRVISPEHQGYPSTAGWIEAIFKGTATDRLMRAISPQYFVDVQDTARLHVAALTRPDLSSQRLFAFAQPYTTNQILQTLRKLYPERQFFEDLSGLEEDNNKILPADNAERILKETGRSGWTSLEESLRMNTEELAR</sequence>
<dbReference type="SUPFAM" id="SSF51735">
    <property type="entry name" value="NAD(P)-binding Rossmann-fold domains"/>
    <property type="match status" value="1"/>
</dbReference>
<comment type="similarity">
    <text evidence="2">Belongs to the NAD(P)-dependent epimerase/dehydratase family. Dihydroflavonol-4-reductase subfamily.</text>
</comment>
<name>A0A0G2GV76_9PEZI</name>
<dbReference type="FunFam" id="3.40.50.720:FF:000426">
    <property type="entry name" value="Aldehyde reductase 2"/>
    <property type="match status" value="1"/>
</dbReference>
<dbReference type="GO" id="GO:0016616">
    <property type="term" value="F:oxidoreductase activity, acting on the CH-OH group of donors, NAD or NADP as acceptor"/>
    <property type="evidence" value="ECO:0007669"/>
    <property type="project" value="TreeGrafter"/>
</dbReference>
<organism evidence="4 5">
    <name type="scientific">Diplodia seriata</name>
    <dbReference type="NCBI Taxonomy" id="420778"/>
    <lineage>
        <taxon>Eukaryota</taxon>
        <taxon>Fungi</taxon>
        <taxon>Dikarya</taxon>
        <taxon>Ascomycota</taxon>
        <taxon>Pezizomycotina</taxon>
        <taxon>Dothideomycetes</taxon>
        <taxon>Dothideomycetes incertae sedis</taxon>
        <taxon>Botryosphaeriales</taxon>
        <taxon>Botryosphaeriaceae</taxon>
        <taxon>Diplodia</taxon>
    </lineage>
</organism>
<proteinExistence type="inferred from homology"/>
<dbReference type="PANTHER" id="PTHR10366:SF562">
    <property type="entry name" value="ALDEHYDE REDUCTASE II (AFU_ORTHOLOGUE AFUA_1G11360)"/>
    <property type="match status" value="1"/>
</dbReference>
<dbReference type="EMBL" id="LAQI01000024">
    <property type="protein sequence ID" value="KKY27158.1"/>
    <property type="molecule type" value="Genomic_DNA"/>
</dbReference>
<evidence type="ECO:0000313" key="5">
    <source>
        <dbReference type="Proteomes" id="UP000034182"/>
    </source>
</evidence>
<reference evidence="4 5" key="1">
    <citation type="submission" date="2015-03" db="EMBL/GenBank/DDBJ databases">
        <authorList>
            <person name="Morales-Cruz A."/>
            <person name="Amrine K.C."/>
            <person name="Cantu D."/>
        </authorList>
    </citation>
    <scope>NUCLEOTIDE SEQUENCE [LARGE SCALE GENOMIC DNA]</scope>
    <source>
        <strain evidence="4">DS831</strain>
    </source>
</reference>
<accession>A0A0G2GV76</accession>